<reference evidence="2 3" key="1">
    <citation type="submission" date="2019-05" db="EMBL/GenBank/DDBJ databases">
        <authorList>
            <person name="Hariharan J."/>
            <person name="Choudoir M.J."/>
            <person name="Diebold P."/>
            <person name="Panke-Buisse K."/>
            <person name="Buckley D.H."/>
        </authorList>
    </citation>
    <scope>NUCLEOTIDE SEQUENCE [LARGE SCALE GENOMIC DNA]</scope>
    <source>
        <strain evidence="2 3">SUN51</strain>
    </source>
</reference>
<feature type="transmembrane region" description="Helical" evidence="1">
    <location>
        <begin position="263"/>
        <end position="284"/>
    </location>
</feature>
<keyword evidence="3" id="KW-1185">Reference proteome</keyword>
<dbReference type="RefSeq" id="WP_149515883.1">
    <property type="nucleotide sequence ID" value="NZ_VDFC01000095.1"/>
</dbReference>
<evidence type="ECO:0000313" key="2">
    <source>
        <dbReference type="EMBL" id="KAA0920586.1"/>
    </source>
</evidence>
<organism evidence="2 3">
    <name type="scientific">Streptomyces apricus</name>
    <dbReference type="NCBI Taxonomy" id="1828112"/>
    <lineage>
        <taxon>Bacteria</taxon>
        <taxon>Bacillati</taxon>
        <taxon>Actinomycetota</taxon>
        <taxon>Actinomycetes</taxon>
        <taxon>Kitasatosporales</taxon>
        <taxon>Streptomycetaceae</taxon>
        <taxon>Streptomyces</taxon>
    </lineage>
</organism>
<keyword evidence="1" id="KW-0812">Transmembrane</keyword>
<evidence type="ECO:0000256" key="1">
    <source>
        <dbReference type="SAM" id="Phobius"/>
    </source>
</evidence>
<feature type="transmembrane region" description="Helical" evidence="1">
    <location>
        <begin position="64"/>
        <end position="89"/>
    </location>
</feature>
<keyword evidence="1" id="KW-1133">Transmembrane helix</keyword>
<proteinExistence type="predicted"/>
<dbReference type="EMBL" id="VDFC01000095">
    <property type="protein sequence ID" value="KAA0920586.1"/>
    <property type="molecule type" value="Genomic_DNA"/>
</dbReference>
<feature type="transmembrane region" description="Helical" evidence="1">
    <location>
        <begin position="109"/>
        <end position="127"/>
    </location>
</feature>
<dbReference type="AlphaFoldDB" id="A0A5A9ZUJ0"/>
<gene>
    <name evidence="2" type="ORF">FGF04_37625</name>
</gene>
<comment type="caution">
    <text evidence="2">The sequence shown here is derived from an EMBL/GenBank/DDBJ whole genome shotgun (WGS) entry which is preliminary data.</text>
</comment>
<feature type="transmembrane region" description="Helical" evidence="1">
    <location>
        <begin position="132"/>
        <end position="150"/>
    </location>
</feature>
<dbReference type="Proteomes" id="UP000324965">
    <property type="component" value="Unassembled WGS sequence"/>
</dbReference>
<name>A0A5A9ZUJ0_9ACTN</name>
<protein>
    <submittedName>
        <fullName evidence="2">Uncharacterized protein</fullName>
    </submittedName>
</protein>
<dbReference type="OrthoDB" id="3827723at2"/>
<feature type="transmembrane region" description="Helical" evidence="1">
    <location>
        <begin position="188"/>
        <end position="209"/>
    </location>
</feature>
<accession>A0A5A9ZUJ0</accession>
<evidence type="ECO:0000313" key="3">
    <source>
        <dbReference type="Proteomes" id="UP000324965"/>
    </source>
</evidence>
<feature type="transmembrane region" description="Helical" evidence="1">
    <location>
        <begin position="156"/>
        <end position="176"/>
    </location>
</feature>
<keyword evidence="1" id="KW-0472">Membrane</keyword>
<sequence length="291" mass="30612">MIDVLVRLYPAAYRAAHGQEIVDVHREMTADLPRAARLRADADLAAHALRVRLRLDSASPAGQLFAMAAPFALATAAVHSGLRLTRWYAGLVLSPAPVQVQLAAMEGTWILYVLLSVLVCVGAVIALTGRWTLGAGVAACGLLGTAAQWAVTPHLYGEGVAPPVAALLALAVVLACPPDRRGDRRLSAAAGAMATVAWFPVVVVDTRAFAVTTDYGAWPMLVLAFTGAVLAVRAHSSGLREIGVMALASPPLLAHAYTDAWLAVLPVLGMLLFLPVAAALTAFFQAVRRRY</sequence>